<feature type="transmembrane region" description="Helical" evidence="1">
    <location>
        <begin position="146"/>
        <end position="170"/>
    </location>
</feature>
<dbReference type="RefSeq" id="WP_084671043.1">
    <property type="nucleotide sequence ID" value="NZ_FQUJ01000002.1"/>
</dbReference>
<feature type="domain" description="Nucleoside transporter/FeoB GTPase Gate" evidence="2">
    <location>
        <begin position="146"/>
        <end position="244"/>
    </location>
</feature>
<dbReference type="EMBL" id="FQUJ01000002">
    <property type="protein sequence ID" value="SHE40640.1"/>
    <property type="molecule type" value="Genomic_DNA"/>
</dbReference>
<proteinExistence type="predicted"/>
<evidence type="ECO:0000313" key="3">
    <source>
        <dbReference type="EMBL" id="SHE40640.1"/>
    </source>
</evidence>
<dbReference type="InterPro" id="IPR011642">
    <property type="entry name" value="Gate_dom"/>
</dbReference>
<feature type="transmembrane region" description="Helical" evidence="1">
    <location>
        <begin position="66"/>
        <end position="85"/>
    </location>
</feature>
<feature type="transmembrane region" description="Helical" evidence="1">
    <location>
        <begin position="330"/>
        <end position="356"/>
    </location>
</feature>
<dbReference type="Pfam" id="PF07670">
    <property type="entry name" value="Gate"/>
    <property type="match status" value="1"/>
</dbReference>
<evidence type="ECO:0000259" key="2">
    <source>
        <dbReference type="Pfam" id="PF07670"/>
    </source>
</evidence>
<accession>A0A1M4T8A1</accession>
<protein>
    <submittedName>
        <fullName evidence="3">Nucleoside recognition GATE domain-containing membrane protein YjiH</fullName>
    </submittedName>
</protein>
<name>A0A1M4T8A1_9GAMM</name>
<dbReference type="OrthoDB" id="1633380at2"/>
<gene>
    <name evidence="3" type="ORF">SAMN02745148_00370</name>
</gene>
<feature type="transmembrane region" description="Helical" evidence="1">
    <location>
        <begin position="438"/>
        <end position="460"/>
    </location>
</feature>
<evidence type="ECO:0000313" key="4">
    <source>
        <dbReference type="Proteomes" id="UP000184346"/>
    </source>
</evidence>
<reference evidence="3 4" key="1">
    <citation type="submission" date="2016-11" db="EMBL/GenBank/DDBJ databases">
        <authorList>
            <person name="Jaros S."/>
            <person name="Januszkiewicz K."/>
            <person name="Wedrychowicz H."/>
        </authorList>
    </citation>
    <scope>NUCLEOTIDE SEQUENCE [LARGE SCALE GENOMIC DNA]</scope>
    <source>
        <strain evidence="3 4">DSM 19980</strain>
    </source>
</reference>
<keyword evidence="1" id="KW-0812">Transmembrane</keyword>
<keyword evidence="1" id="KW-0472">Membrane</keyword>
<dbReference type="Proteomes" id="UP000184346">
    <property type="component" value="Unassembled WGS sequence"/>
</dbReference>
<feature type="transmembrane region" description="Helical" evidence="1">
    <location>
        <begin position="221"/>
        <end position="243"/>
    </location>
</feature>
<feature type="transmembrane region" description="Helical" evidence="1">
    <location>
        <begin position="405"/>
        <end position="426"/>
    </location>
</feature>
<keyword evidence="1" id="KW-1133">Transmembrane helix</keyword>
<feature type="transmembrane region" description="Helical" evidence="1">
    <location>
        <begin position="249"/>
        <end position="270"/>
    </location>
</feature>
<feature type="transmembrane region" description="Helical" evidence="1">
    <location>
        <begin position="24"/>
        <end position="43"/>
    </location>
</feature>
<keyword evidence="4" id="KW-1185">Reference proteome</keyword>
<organism evidence="3 4">
    <name type="scientific">Modicisalibacter ilicicola DSM 19980</name>
    <dbReference type="NCBI Taxonomy" id="1121942"/>
    <lineage>
        <taxon>Bacteria</taxon>
        <taxon>Pseudomonadati</taxon>
        <taxon>Pseudomonadota</taxon>
        <taxon>Gammaproteobacteria</taxon>
        <taxon>Oceanospirillales</taxon>
        <taxon>Halomonadaceae</taxon>
        <taxon>Modicisalibacter</taxon>
    </lineage>
</organism>
<dbReference type="STRING" id="1121942.SAMN02745148_00370"/>
<feature type="transmembrane region" description="Helical" evidence="1">
    <location>
        <begin position="105"/>
        <end position="126"/>
    </location>
</feature>
<evidence type="ECO:0000256" key="1">
    <source>
        <dbReference type="SAM" id="Phobius"/>
    </source>
</evidence>
<sequence>MVSPVETSTGPYDLKGGKFSRRGLLKFLIPSLIGIGMFLIPFASGESINIGMGFLADGLKALLGEALPPLAALILCISAVVTVLVKLTRPTWLKGSLRELFDVDWLWLALRALGALFAVMTLFQVGPGVIIASTTGGVMLNDLAPVLLTFFFFAALLLPFLVDFGFMEFIGSLVRKPFRMIFGLPGRSAIDATASWMGSGTVGVLITTQQYEQGYYNQREAAAIATNFSIVSIAFALLVASFIKINHLFIEFYLTVLVAGLIAAVIVPRLPPLSRKSNRYHEPVGCQIAEESTGGMGILRFSLAQAVARAEKSPGPGQLVRIALFNVADIFFGLLPLVVAIGTVALVLAEFTPLFTWLSYPMVPVLEWLGIPEAQAAAPATLVGFADMFLPAVLATNIESELTRFVIACLSLTQLIYMSEIGALLLKSKIPLKLWELLAIFLLRTAITLPIIALIAHVFVF</sequence>
<dbReference type="AlphaFoldDB" id="A0A1M4T8A1"/>